<reference evidence="2" key="1">
    <citation type="submission" date="2020-10" db="EMBL/GenBank/DDBJ databases">
        <authorList>
            <person name="Gilroy R."/>
        </authorList>
    </citation>
    <scope>NUCLEOTIDE SEQUENCE</scope>
    <source>
        <strain evidence="2">4920</strain>
    </source>
</reference>
<evidence type="ECO:0000313" key="3">
    <source>
        <dbReference type="Proteomes" id="UP000886743"/>
    </source>
</evidence>
<evidence type="ECO:0000313" key="2">
    <source>
        <dbReference type="EMBL" id="HIV03336.1"/>
    </source>
</evidence>
<dbReference type="InterPro" id="IPR007359">
    <property type="entry name" value="SigmaE_reg_RseC_MucC"/>
</dbReference>
<evidence type="ECO:0000256" key="1">
    <source>
        <dbReference type="SAM" id="Phobius"/>
    </source>
</evidence>
<reference evidence="2" key="2">
    <citation type="journal article" date="2021" name="PeerJ">
        <title>Extensive microbial diversity within the chicken gut microbiome revealed by metagenomics and culture.</title>
        <authorList>
            <person name="Gilroy R."/>
            <person name="Ravi A."/>
            <person name="Getino M."/>
            <person name="Pursley I."/>
            <person name="Horton D.L."/>
            <person name="Alikhan N.F."/>
            <person name="Baker D."/>
            <person name="Gharbi K."/>
            <person name="Hall N."/>
            <person name="Watson M."/>
            <person name="Adriaenssens E.M."/>
            <person name="Foster-Nyarko E."/>
            <person name="Jarju S."/>
            <person name="Secka A."/>
            <person name="Antonio M."/>
            <person name="Oren A."/>
            <person name="Chaudhuri R.R."/>
            <person name="La Ragione R."/>
            <person name="Hildebrand F."/>
            <person name="Pallen M.J."/>
        </authorList>
    </citation>
    <scope>NUCLEOTIDE SEQUENCE</scope>
    <source>
        <strain evidence="2">4920</strain>
    </source>
</reference>
<dbReference type="InterPro" id="IPR026268">
    <property type="entry name" value="RseC"/>
</dbReference>
<feature type="transmembrane region" description="Helical" evidence="1">
    <location>
        <begin position="68"/>
        <end position="89"/>
    </location>
</feature>
<name>A0A9D1NI77_9FIRM</name>
<dbReference type="PIRSF" id="PIRSF004923">
    <property type="entry name" value="RseC"/>
    <property type="match status" value="1"/>
</dbReference>
<dbReference type="PANTHER" id="PTHR35867:SF1">
    <property type="entry name" value="PROTEIN RSEC"/>
    <property type="match status" value="1"/>
</dbReference>
<organism evidence="2 3">
    <name type="scientific">Candidatus Aphodoplasma excrementigallinarum</name>
    <dbReference type="NCBI Taxonomy" id="2840673"/>
    <lineage>
        <taxon>Bacteria</taxon>
        <taxon>Bacillati</taxon>
        <taxon>Bacillota</taxon>
        <taxon>Clostridia</taxon>
        <taxon>Eubacteriales</taxon>
        <taxon>Candidatus Aphodoplasma</taxon>
    </lineage>
</organism>
<feature type="transmembrane region" description="Helical" evidence="1">
    <location>
        <begin position="101"/>
        <end position="118"/>
    </location>
</feature>
<accession>A0A9D1NI77</accession>
<keyword evidence="1" id="KW-0812">Transmembrane</keyword>
<proteinExistence type="predicted"/>
<dbReference type="PANTHER" id="PTHR35867">
    <property type="entry name" value="PROTEIN RSEC"/>
    <property type="match status" value="1"/>
</dbReference>
<protein>
    <submittedName>
        <fullName evidence="2">SoxR reducing system RseC family protein</fullName>
    </submittedName>
</protein>
<dbReference type="EMBL" id="DVOF01000210">
    <property type="protein sequence ID" value="HIV03336.1"/>
    <property type="molecule type" value="Genomic_DNA"/>
</dbReference>
<gene>
    <name evidence="2" type="ORF">IAC74_07150</name>
</gene>
<sequence length="139" mass="14832">MRQAGTVLQIEQGYASVLVMKTSMCGENCGACKGGCTPGTQEVRAKIDCTEDVHPGDRVVLESDTKGVLGLAALLYLLPLAALFAAYFAADSWLHSEPISIVSALAAAVFVFFSVKLLDNALRNSKKHEIHITKVLHSA</sequence>
<comment type="caution">
    <text evidence="2">The sequence shown here is derived from an EMBL/GenBank/DDBJ whole genome shotgun (WGS) entry which is preliminary data.</text>
</comment>
<keyword evidence="1" id="KW-0472">Membrane</keyword>
<dbReference type="Pfam" id="PF04246">
    <property type="entry name" value="RseC_MucC"/>
    <property type="match status" value="1"/>
</dbReference>
<dbReference type="Proteomes" id="UP000886743">
    <property type="component" value="Unassembled WGS sequence"/>
</dbReference>
<keyword evidence="1" id="KW-1133">Transmembrane helix</keyword>
<dbReference type="AlphaFoldDB" id="A0A9D1NI77"/>